<dbReference type="Proteomes" id="UP000600799">
    <property type="component" value="Unassembled WGS sequence"/>
</dbReference>
<dbReference type="InterPro" id="IPR048683">
    <property type="entry name" value="Sf6_terminase"/>
</dbReference>
<dbReference type="RefSeq" id="WP_196275229.1">
    <property type="nucleotide sequence ID" value="NZ_JADQDC010000004.1"/>
</dbReference>
<comment type="caution">
    <text evidence="1">The sequence shown here is derived from an EMBL/GenBank/DDBJ whole genome shotgun (WGS) entry which is preliminary data.</text>
</comment>
<dbReference type="Gene3D" id="1.10.10.60">
    <property type="entry name" value="Homeodomain-like"/>
    <property type="match status" value="1"/>
</dbReference>
<evidence type="ECO:0000313" key="1">
    <source>
        <dbReference type="EMBL" id="MBF9150894.1"/>
    </source>
</evidence>
<reference evidence="1 2" key="1">
    <citation type="submission" date="2020-11" db="EMBL/GenBank/DDBJ databases">
        <title>The genome sequence of Novosphingobium sp. 1Y9A.</title>
        <authorList>
            <person name="Liu Y."/>
        </authorList>
    </citation>
    <scope>NUCLEOTIDE SEQUENCE [LARGE SCALE GENOMIC DNA]</scope>
    <source>
        <strain evidence="1 2">1Y9A</strain>
    </source>
</reference>
<dbReference type="EMBL" id="JADQDC010000004">
    <property type="protein sequence ID" value="MBF9150894.1"/>
    <property type="molecule type" value="Genomic_DNA"/>
</dbReference>
<protein>
    <recommendedName>
        <fullName evidence="3">Terminase small subunit</fullName>
    </recommendedName>
</protein>
<keyword evidence="2" id="KW-1185">Reference proteome</keyword>
<name>A0ABS0HG29_9SPHN</name>
<gene>
    <name evidence="1" type="ORF">I2488_07750</name>
</gene>
<accession>A0ABS0HG29</accession>
<evidence type="ECO:0008006" key="3">
    <source>
        <dbReference type="Google" id="ProtNLM"/>
    </source>
</evidence>
<evidence type="ECO:0000313" key="2">
    <source>
        <dbReference type="Proteomes" id="UP000600799"/>
    </source>
</evidence>
<sequence>MDIAREGYPEIMSRPTKRTREIEQTVLEGLRLGTPLAQLCRQEGMPSDETWRNWCKADAELSKAYADARDAGFDTIAAEVLTIIDTRDEDPASRRVRAEYRLKLLAKWDPKRYGDRVDMTSSDGSVTLGAPVYKIVTE</sequence>
<organism evidence="1 2">
    <name type="scientific">Novosphingobium jiangmenense</name>
    <dbReference type="NCBI Taxonomy" id="2791981"/>
    <lineage>
        <taxon>Bacteria</taxon>
        <taxon>Pseudomonadati</taxon>
        <taxon>Pseudomonadota</taxon>
        <taxon>Alphaproteobacteria</taxon>
        <taxon>Sphingomonadales</taxon>
        <taxon>Sphingomonadaceae</taxon>
        <taxon>Novosphingobium</taxon>
    </lineage>
</organism>
<proteinExistence type="predicted"/>
<dbReference type="Pfam" id="PF20901">
    <property type="entry name" value="Sf6_terminase"/>
    <property type="match status" value="1"/>
</dbReference>